<dbReference type="RefSeq" id="WP_154525464.1">
    <property type="nucleotide sequence ID" value="NZ_VULZ01000008.1"/>
</dbReference>
<dbReference type="EMBL" id="VULZ01000008">
    <property type="protein sequence ID" value="MSS15027.1"/>
    <property type="molecule type" value="Genomic_DNA"/>
</dbReference>
<protein>
    <submittedName>
        <fullName evidence="5">MobA/MobL family protein</fullName>
    </submittedName>
</protein>
<dbReference type="InterPro" id="IPR005053">
    <property type="entry name" value="MobA_MobL"/>
</dbReference>
<reference evidence="5 6" key="1">
    <citation type="submission" date="2019-08" db="EMBL/GenBank/DDBJ databases">
        <title>In-depth cultivation of the pig gut microbiome towards novel bacterial diversity and tailored functional studies.</title>
        <authorList>
            <person name="Wylensek D."/>
            <person name="Hitch T.C.A."/>
            <person name="Clavel T."/>
        </authorList>
    </citation>
    <scope>NUCLEOTIDE SEQUENCE [LARGE SCALE GENOMIC DNA]</scope>
    <source>
        <strain evidence="5 6">Oil+RF-744-WCA-WT-11</strain>
    </source>
</reference>
<feature type="coiled-coil region" evidence="3">
    <location>
        <begin position="449"/>
        <end position="483"/>
    </location>
</feature>
<evidence type="ECO:0000313" key="6">
    <source>
        <dbReference type="Proteomes" id="UP000481852"/>
    </source>
</evidence>
<evidence type="ECO:0000256" key="1">
    <source>
        <dbReference type="ARBA" id="ARBA00010873"/>
    </source>
</evidence>
<feature type="domain" description="MobA/MobL protein" evidence="4">
    <location>
        <begin position="17"/>
        <end position="242"/>
    </location>
</feature>
<evidence type="ECO:0000256" key="3">
    <source>
        <dbReference type="SAM" id="Coils"/>
    </source>
</evidence>
<dbReference type="NCBIfam" id="NF041496">
    <property type="entry name" value="MobQ"/>
    <property type="match status" value="1"/>
</dbReference>
<accession>A0A6L5X692</accession>
<name>A0A6L5X692_9FIRM</name>
<sequence>MAIYHCSIKIISRGKGKSAVAAAAYRSGETLTNEYDGITHDYSRKGGIVHTEILLPDHAPAEYAGRSVLWNAVEKAEKAKDAQLAREIELALPHELTREQSISLVREYVKKQFVSAGMCADIAIHDKNDGNPHAHVMLTIRPIEKDGTWGAKQKKEYILDKDGNKIYDPKKRQYKCKTIPTTYWNEQTKAEEWRSAWAEICNRALERNGHTERIDHRSYVRQGIDQIPTVHLGVAAFQMEKRGIRTERGNLNREIEVTNRRLRQLKARISKLQNWLKEETANTEPPTLADVIQGILLKREQAGKQSRYTTIHNLKAAANMLNFLTANGIKEMAGLEEKVMDMYGEQRSISEKLKPIDRRLKTLDEHLRHSGNYKAYHGHKAQYEKLYAQYRQIKKAGGFGAERKAQKALDAANSYYHAHDTEIVLFEAAERYLKDVMQERFDPKKLPPIRKWEAERDKLKAERQQLSHEYDRLKNEVKEVEQIRRNVYSILKEERGREQPNRNHNLEL</sequence>
<evidence type="ECO:0000259" key="4">
    <source>
        <dbReference type="Pfam" id="PF03389"/>
    </source>
</evidence>
<proteinExistence type="inferred from homology"/>
<dbReference type="Pfam" id="PF03389">
    <property type="entry name" value="MobA_MobL"/>
    <property type="match status" value="1"/>
</dbReference>
<keyword evidence="3" id="KW-0175">Coiled coil</keyword>
<dbReference type="Proteomes" id="UP000481852">
    <property type="component" value="Unassembled WGS sequence"/>
</dbReference>
<keyword evidence="2" id="KW-0184">Conjugation</keyword>
<comment type="similarity">
    <text evidence="1">Belongs to the MobA/MobL family.</text>
</comment>
<evidence type="ECO:0000256" key="2">
    <source>
        <dbReference type="ARBA" id="ARBA00022971"/>
    </source>
</evidence>
<feature type="coiled-coil region" evidence="3">
    <location>
        <begin position="248"/>
        <end position="282"/>
    </location>
</feature>
<comment type="caution">
    <text evidence="5">The sequence shown here is derived from an EMBL/GenBank/DDBJ whole genome shotgun (WGS) entry which is preliminary data.</text>
</comment>
<organism evidence="5 6">
    <name type="scientific">Porcincola intestinalis</name>
    <dbReference type="NCBI Taxonomy" id="2606632"/>
    <lineage>
        <taxon>Bacteria</taxon>
        <taxon>Bacillati</taxon>
        <taxon>Bacillota</taxon>
        <taxon>Clostridia</taxon>
        <taxon>Lachnospirales</taxon>
        <taxon>Lachnospiraceae</taxon>
        <taxon>Porcincola</taxon>
    </lineage>
</organism>
<dbReference type="Gene3D" id="3.30.930.30">
    <property type="match status" value="1"/>
</dbReference>
<gene>
    <name evidence="5" type="ORF">FYJ35_08225</name>
</gene>
<dbReference type="AlphaFoldDB" id="A0A6L5X692"/>
<keyword evidence="6" id="KW-1185">Reference proteome</keyword>
<evidence type="ECO:0000313" key="5">
    <source>
        <dbReference type="EMBL" id="MSS15027.1"/>
    </source>
</evidence>